<dbReference type="InterPro" id="IPR027417">
    <property type="entry name" value="P-loop_NTPase"/>
</dbReference>
<dbReference type="Gene3D" id="3.40.50.300">
    <property type="entry name" value="P-loop containing nucleotide triphosphate hydrolases"/>
    <property type="match status" value="1"/>
</dbReference>
<dbReference type="GO" id="GO:0003724">
    <property type="term" value="F:RNA helicase activity"/>
    <property type="evidence" value="ECO:0007669"/>
    <property type="project" value="InterPro"/>
</dbReference>
<name>F8C959_MYXFH</name>
<gene>
    <name evidence="8" type="ordered locus">LILAB_19290</name>
</gene>
<dbReference type="STRING" id="483219.LILAB_19290"/>
<dbReference type="Proteomes" id="UP000000488">
    <property type="component" value="Chromosome"/>
</dbReference>
<dbReference type="AlphaFoldDB" id="F8C959"/>
<dbReference type="PANTHER" id="PTHR47959:SF13">
    <property type="entry name" value="ATP-DEPENDENT RNA HELICASE RHLE"/>
    <property type="match status" value="1"/>
</dbReference>
<proteinExistence type="predicted"/>
<evidence type="ECO:0000313" key="9">
    <source>
        <dbReference type="Proteomes" id="UP000000488"/>
    </source>
</evidence>
<accession>F8C959</accession>
<dbReference type="KEGG" id="mfu:LILAB_19290"/>
<dbReference type="GO" id="GO:0003676">
    <property type="term" value="F:nucleic acid binding"/>
    <property type="evidence" value="ECO:0007669"/>
    <property type="project" value="InterPro"/>
</dbReference>
<dbReference type="GO" id="GO:0016787">
    <property type="term" value="F:hydrolase activity"/>
    <property type="evidence" value="ECO:0007669"/>
    <property type="project" value="UniProtKB-KW"/>
</dbReference>
<keyword evidence="4" id="KW-0067">ATP-binding</keyword>
<dbReference type="eggNOG" id="COG3541">
    <property type="taxonomic scope" value="Bacteria"/>
</dbReference>
<dbReference type="InterPro" id="IPR014001">
    <property type="entry name" value="Helicase_ATP-bd"/>
</dbReference>
<evidence type="ECO:0000256" key="5">
    <source>
        <dbReference type="PROSITE-ProRule" id="PRU00552"/>
    </source>
</evidence>
<dbReference type="InterPro" id="IPR018775">
    <property type="entry name" value="RlaP"/>
</dbReference>
<dbReference type="eggNOG" id="COG0513">
    <property type="taxonomic scope" value="Bacteria"/>
</dbReference>
<dbReference type="PROSITE" id="PS51195">
    <property type="entry name" value="Q_MOTIF"/>
    <property type="match status" value="1"/>
</dbReference>
<organism evidence="8 9">
    <name type="scientific">Myxococcus fulvus (strain ATCC BAA-855 / HW-1)</name>
    <dbReference type="NCBI Taxonomy" id="483219"/>
    <lineage>
        <taxon>Bacteria</taxon>
        <taxon>Pseudomonadati</taxon>
        <taxon>Myxococcota</taxon>
        <taxon>Myxococcia</taxon>
        <taxon>Myxococcales</taxon>
        <taxon>Cystobacterineae</taxon>
        <taxon>Myxococcaceae</taxon>
        <taxon>Myxococcus</taxon>
    </lineage>
</organism>
<keyword evidence="3" id="KW-0347">Helicase</keyword>
<dbReference type="GO" id="GO:0005829">
    <property type="term" value="C:cytosol"/>
    <property type="evidence" value="ECO:0007669"/>
    <property type="project" value="TreeGrafter"/>
</dbReference>
<evidence type="ECO:0000256" key="3">
    <source>
        <dbReference type="ARBA" id="ARBA00022806"/>
    </source>
</evidence>
<dbReference type="Pfam" id="PF10127">
    <property type="entry name" value="RlaP"/>
    <property type="match status" value="1"/>
</dbReference>
<dbReference type="HOGENOM" id="CLU_572154_0_0_7"/>
<dbReference type="InterPro" id="IPR044742">
    <property type="entry name" value="DEAD/DEAH_RhlB"/>
</dbReference>
<evidence type="ECO:0000313" key="8">
    <source>
        <dbReference type="EMBL" id="AEI65760.1"/>
    </source>
</evidence>
<keyword evidence="2" id="KW-0378">Hydrolase</keyword>
<reference evidence="8 9" key="1">
    <citation type="journal article" date="2011" name="J. Bacteriol.">
        <title>Genome sequence of the halotolerant marine bacterium Myxococcus fulvus HW-1.</title>
        <authorList>
            <person name="Li Z.F."/>
            <person name="Li X."/>
            <person name="Liu H."/>
            <person name="Liu X."/>
            <person name="Han K."/>
            <person name="Wu Z.H."/>
            <person name="Hu W."/>
            <person name="Li F.F."/>
            <person name="Li Y.Z."/>
        </authorList>
    </citation>
    <scope>NUCLEOTIDE SEQUENCE [LARGE SCALE GENOMIC DNA]</scope>
    <source>
        <strain evidence="9">ATCC BAA-855 / HW-1</strain>
    </source>
</reference>
<dbReference type="PANTHER" id="PTHR47959">
    <property type="entry name" value="ATP-DEPENDENT RNA HELICASE RHLE-RELATED"/>
    <property type="match status" value="1"/>
</dbReference>
<dbReference type="Pfam" id="PF00270">
    <property type="entry name" value="DEAD"/>
    <property type="match status" value="1"/>
</dbReference>
<sequence>MSDSPTDSPATGAARIRGLEQVDRLSVPLPHGTEVTTRVERLASGGRRIPQGVVGRVVRAHDGGFDVQIVGVGEVWFARDELVPRRPGQVQFAQRREAAWSALTPCVVLETRVGSHAWGLADERSDVDVRGVFALPLPWTFGLTEAPRDLVSADGSTTYWEVQKAVEQALRADPNTLETLFVPGAKALDPVGAWLLEDRDAFVSKALFGSFGRYAMSQLDKLTRSQRLAEHRDLLLEWLCEEPAPDLDEVARRLSAVSPREAPTAQDALLAAKTYVKQLYRSLWDQGLLAANDFKALTAYARGGGPRASSPEGGSGLTSTQEPMTFDELQLHDTLLRAVKAEGYTTPTPIQQKAIPHALTGRDVLGVAQTGTGKTAAFALPILQRLSAKAPAGGARPVRCLVLTPTRELAGQVGDSFQTYGKGLPLRHAVIFGGVGQNPQVPRASCGRRTPTTCCGWWPRRRAGCARGRLSSRPPVR</sequence>
<dbReference type="EMBL" id="CP002830">
    <property type="protein sequence ID" value="AEI65760.1"/>
    <property type="molecule type" value="Genomic_DNA"/>
</dbReference>
<feature type="domain" description="Helicase ATP-binding" evidence="6">
    <location>
        <begin position="355"/>
        <end position="434"/>
    </location>
</feature>
<protein>
    <submittedName>
        <fullName evidence="8">Uncharacterized protein</fullName>
    </submittedName>
</protein>
<dbReference type="CDD" id="cd00268">
    <property type="entry name" value="DEADc"/>
    <property type="match status" value="1"/>
</dbReference>
<evidence type="ECO:0000259" key="7">
    <source>
        <dbReference type="PROSITE" id="PS51195"/>
    </source>
</evidence>
<evidence type="ECO:0000259" key="6">
    <source>
        <dbReference type="PROSITE" id="PS51192"/>
    </source>
</evidence>
<dbReference type="PROSITE" id="PS51192">
    <property type="entry name" value="HELICASE_ATP_BIND_1"/>
    <property type="match status" value="1"/>
</dbReference>
<evidence type="ECO:0000256" key="1">
    <source>
        <dbReference type="ARBA" id="ARBA00022741"/>
    </source>
</evidence>
<dbReference type="GO" id="GO:0005524">
    <property type="term" value="F:ATP binding"/>
    <property type="evidence" value="ECO:0007669"/>
    <property type="project" value="UniProtKB-KW"/>
</dbReference>
<dbReference type="SUPFAM" id="SSF52540">
    <property type="entry name" value="P-loop containing nucleoside triphosphate hydrolases"/>
    <property type="match status" value="1"/>
</dbReference>
<feature type="short sequence motif" description="Q motif" evidence="5">
    <location>
        <begin position="324"/>
        <end position="352"/>
    </location>
</feature>
<evidence type="ECO:0000256" key="4">
    <source>
        <dbReference type="ARBA" id="ARBA00022840"/>
    </source>
</evidence>
<dbReference type="InterPro" id="IPR014014">
    <property type="entry name" value="RNA_helicase_DEAD_Q_motif"/>
</dbReference>
<keyword evidence="1" id="KW-0547">Nucleotide-binding</keyword>
<dbReference type="InterPro" id="IPR011545">
    <property type="entry name" value="DEAD/DEAH_box_helicase_dom"/>
</dbReference>
<dbReference type="SMART" id="SM00487">
    <property type="entry name" value="DEXDc"/>
    <property type="match status" value="1"/>
</dbReference>
<dbReference type="InterPro" id="IPR050079">
    <property type="entry name" value="DEAD_box_RNA_helicase"/>
</dbReference>
<evidence type="ECO:0000256" key="2">
    <source>
        <dbReference type="ARBA" id="ARBA00022801"/>
    </source>
</evidence>
<feature type="domain" description="DEAD-box RNA helicase Q" evidence="7">
    <location>
        <begin position="324"/>
        <end position="352"/>
    </location>
</feature>